<reference evidence="3 4" key="1">
    <citation type="submission" date="2017-11" db="EMBL/GenBank/DDBJ databases">
        <title>Evolution of Phototrophy in the Chloroflexi Phylum Driven by Horizontal Gene Transfer.</title>
        <authorList>
            <person name="Ward L.M."/>
            <person name="Hemp J."/>
            <person name="Shih P.M."/>
            <person name="Mcglynn S.E."/>
            <person name="Fischer W."/>
        </authorList>
    </citation>
    <scope>NUCLEOTIDE SEQUENCE [LARGE SCALE GENOMIC DNA]</scope>
    <source>
        <strain evidence="3">JP3_7</strain>
    </source>
</reference>
<dbReference type="CDD" id="cd01610">
    <property type="entry name" value="PAP2_like"/>
    <property type="match status" value="1"/>
</dbReference>
<dbReference type="EMBL" id="PGTN01000018">
    <property type="protein sequence ID" value="PJF48312.1"/>
    <property type="molecule type" value="Genomic_DNA"/>
</dbReference>
<feature type="transmembrane region" description="Helical" evidence="1">
    <location>
        <begin position="123"/>
        <end position="143"/>
    </location>
</feature>
<sequence length="210" mass="22654">MSYPAVSGQVAPDALFAPPLRRLRLDRVAGWISNATHPPIVGAFSVLVAALVLASVAAWLWGAGYLVLAVLLPTLYVAYMVRRGEITDMQLPNRRQRLKPYCVATACMALAALALQWTHAPRLLQQIALINVIQSAALFLATLRWKISAHCAAMGALAVLTWTLFGAGSLPFCAAVPAVAWARVWLKRHDVLQVLAGAMLGVAVAWIVLR</sequence>
<evidence type="ECO:0000256" key="1">
    <source>
        <dbReference type="SAM" id="Phobius"/>
    </source>
</evidence>
<organism evidence="3 4">
    <name type="scientific">Candidatus Thermofonsia Clade 3 bacterium</name>
    <dbReference type="NCBI Taxonomy" id="2364212"/>
    <lineage>
        <taxon>Bacteria</taxon>
        <taxon>Bacillati</taxon>
        <taxon>Chloroflexota</taxon>
        <taxon>Candidatus Thermofontia</taxon>
        <taxon>Candidatus Thermofonsia Clade 3</taxon>
    </lineage>
</organism>
<evidence type="ECO:0000259" key="2">
    <source>
        <dbReference type="Pfam" id="PF01569"/>
    </source>
</evidence>
<feature type="transmembrane region" description="Helical" evidence="1">
    <location>
        <begin position="100"/>
        <end position="117"/>
    </location>
</feature>
<protein>
    <recommendedName>
        <fullName evidence="2">Phosphatidic acid phosphatase type 2/haloperoxidase domain-containing protein</fullName>
    </recommendedName>
</protein>
<feature type="transmembrane region" description="Helical" evidence="1">
    <location>
        <begin position="31"/>
        <end position="53"/>
    </location>
</feature>
<dbReference type="InterPro" id="IPR000326">
    <property type="entry name" value="PAP2/HPO"/>
</dbReference>
<feature type="transmembrane region" description="Helical" evidence="1">
    <location>
        <begin position="59"/>
        <end position="79"/>
    </location>
</feature>
<feature type="domain" description="Phosphatidic acid phosphatase type 2/haloperoxidase" evidence="2">
    <location>
        <begin position="95"/>
        <end position="209"/>
    </location>
</feature>
<dbReference type="Pfam" id="PF01569">
    <property type="entry name" value="PAP2"/>
    <property type="match status" value="1"/>
</dbReference>
<dbReference type="Proteomes" id="UP000230790">
    <property type="component" value="Unassembled WGS sequence"/>
</dbReference>
<keyword evidence="1" id="KW-0812">Transmembrane</keyword>
<gene>
    <name evidence="3" type="ORF">CUN48_04255</name>
</gene>
<evidence type="ECO:0000313" key="3">
    <source>
        <dbReference type="EMBL" id="PJF48312.1"/>
    </source>
</evidence>
<feature type="transmembrane region" description="Helical" evidence="1">
    <location>
        <begin position="155"/>
        <end position="179"/>
    </location>
</feature>
<keyword evidence="1" id="KW-0472">Membrane</keyword>
<dbReference type="AlphaFoldDB" id="A0A2M8QEY3"/>
<accession>A0A2M8QEY3</accession>
<keyword evidence="1" id="KW-1133">Transmembrane helix</keyword>
<name>A0A2M8QEY3_9CHLR</name>
<feature type="transmembrane region" description="Helical" evidence="1">
    <location>
        <begin position="191"/>
        <end position="209"/>
    </location>
</feature>
<comment type="caution">
    <text evidence="3">The sequence shown here is derived from an EMBL/GenBank/DDBJ whole genome shotgun (WGS) entry which is preliminary data.</text>
</comment>
<proteinExistence type="predicted"/>
<evidence type="ECO:0000313" key="4">
    <source>
        <dbReference type="Proteomes" id="UP000230790"/>
    </source>
</evidence>